<dbReference type="InterPro" id="IPR025736">
    <property type="entry name" value="PucR_C-HTH_dom"/>
</dbReference>
<protein>
    <submittedName>
        <fullName evidence="3">Fis family transcriptional regulator</fullName>
    </submittedName>
</protein>
<dbReference type="Gene3D" id="1.10.10.2840">
    <property type="entry name" value="PucR C-terminal helix-turn-helix domain"/>
    <property type="match status" value="1"/>
</dbReference>
<dbReference type="RefSeq" id="WP_085156832.1">
    <property type="nucleotide sequence ID" value="NZ_AP022612.1"/>
</dbReference>
<reference evidence="3" key="2">
    <citation type="submission" date="2020-02" db="EMBL/GenBank/DDBJ databases">
        <authorList>
            <person name="Matsumoto Y."/>
            <person name="Motooka D."/>
            <person name="Nakamura S."/>
        </authorList>
    </citation>
    <scope>NUCLEOTIDE SEQUENCE</scope>
    <source>
        <strain evidence="3">JCM 13671</strain>
    </source>
</reference>
<evidence type="ECO:0000259" key="2">
    <source>
        <dbReference type="Pfam" id="PF13556"/>
    </source>
</evidence>
<dbReference type="InterPro" id="IPR051448">
    <property type="entry name" value="CdaR-like_regulators"/>
</dbReference>
<evidence type="ECO:0000313" key="3">
    <source>
        <dbReference type="EMBL" id="BBZ35797.1"/>
    </source>
</evidence>
<dbReference type="PANTHER" id="PTHR33744:SF1">
    <property type="entry name" value="DNA-BINDING TRANSCRIPTIONAL ACTIVATOR ADER"/>
    <property type="match status" value="1"/>
</dbReference>
<reference evidence="3" key="1">
    <citation type="journal article" date="2019" name="Emerg. Microbes Infect.">
        <title>Comprehensive subspecies identification of 175 nontuberculous mycobacteria species based on 7547 genomic profiles.</title>
        <authorList>
            <person name="Matsumoto Y."/>
            <person name="Kinjo T."/>
            <person name="Motooka D."/>
            <person name="Nabeya D."/>
            <person name="Jung N."/>
            <person name="Uechi K."/>
            <person name="Horii T."/>
            <person name="Iida T."/>
            <person name="Fujita J."/>
            <person name="Nakamura S."/>
        </authorList>
    </citation>
    <scope>NUCLEOTIDE SEQUENCE [LARGE SCALE GENOMIC DNA]</scope>
    <source>
        <strain evidence="3">JCM 13671</strain>
    </source>
</reference>
<evidence type="ECO:0000313" key="4">
    <source>
        <dbReference type="Proteomes" id="UP000466931"/>
    </source>
</evidence>
<feature type="domain" description="PucR C-terminal helix-turn-helix" evidence="2">
    <location>
        <begin position="428"/>
        <end position="484"/>
    </location>
</feature>
<dbReference type="EMBL" id="AP022612">
    <property type="protein sequence ID" value="BBZ35797.1"/>
    <property type="molecule type" value="Genomic_DNA"/>
</dbReference>
<dbReference type="PANTHER" id="PTHR33744">
    <property type="entry name" value="CARBOHYDRATE DIACID REGULATOR"/>
    <property type="match status" value="1"/>
</dbReference>
<sequence length="489" mass="51519">MVEVAALLEDSELALRSLVLAQPDQEIRWVASSELPDPTPFFQGGELLLTTGLQTATWNAEWRTYVEALVRSGTVGVGFAIGINYAQVPRRLVSACRSAGLNLFEVPRPTPFVAISHRVSRLLMQEEQASAGEALEFQRRLTAAAAKPTGARAVLPVLAHALQGAAALLSVDGDVLMGPVGARRSELDLDRVADEILVLRSQKNRSSAVLADPTGTTVVQPVGTANRRSPMLAALGPPRLSLSQRSAVTTSVALLGLIAEQEHQAQQTRRVVSGRAVELLVAGDRGTADVVLGIDPNAPDIPAAMRIVHAAGPADALSDALDIVESHSGIGTVRDGQLWVAIADSGAAVLAGRLAGIGMTVGMGSRGGPVDAPESHRTAGIALTQASSATPVVGWDEMVHRGPLGLIDPADAAQFATALLGEMTEEQLVTLRCFLTHHGSHLKVSEALGIHRNTVRNRVATIEAKLRGSLEDPQLRVNAWIALQTLPEE</sequence>
<evidence type="ECO:0000259" key="1">
    <source>
        <dbReference type="Pfam" id="PF07905"/>
    </source>
</evidence>
<dbReference type="Proteomes" id="UP000466931">
    <property type="component" value="Chromosome"/>
</dbReference>
<feature type="domain" description="Purine catabolism PurC-like" evidence="1">
    <location>
        <begin position="23"/>
        <end position="122"/>
    </location>
</feature>
<keyword evidence="4" id="KW-1185">Reference proteome</keyword>
<proteinExistence type="predicted"/>
<gene>
    <name evidence="3" type="ORF">MCNF_44020</name>
</gene>
<dbReference type="InterPro" id="IPR012914">
    <property type="entry name" value="PucR_dom"/>
</dbReference>
<organism evidence="3 4">
    <name type="scientific">Mycolicibacterium confluentis</name>
    <dbReference type="NCBI Taxonomy" id="28047"/>
    <lineage>
        <taxon>Bacteria</taxon>
        <taxon>Bacillati</taxon>
        <taxon>Actinomycetota</taxon>
        <taxon>Actinomycetes</taxon>
        <taxon>Mycobacteriales</taxon>
        <taxon>Mycobacteriaceae</taxon>
        <taxon>Mycolicibacterium</taxon>
    </lineage>
</organism>
<dbReference type="Pfam" id="PF13556">
    <property type="entry name" value="HTH_30"/>
    <property type="match status" value="1"/>
</dbReference>
<dbReference type="Pfam" id="PF07905">
    <property type="entry name" value="PucR"/>
    <property type="match status" value="1"/>
</dbReference>
<dbReference type="AlphaFoldDB" id="A0A7I7Y2F1"/>
<dbReference type="InterPro" id="IPR042070">
    <property type="entry name" value="PucR_C-HTH_sf"/>
</dbReference>
<dbReference type="OrthoDB" id="8450798at2"/>
<accession>A0A7I7Y2F1</accession>
<name>A0A7I7Y2F1_9MYCO</name>